<dbReference type="PROSITE" id="PS51186">
    <property type="entry name" value="GNAT"/>
    <property type="match status" value="1"/>
</dbReference>
<dbReference type="RefSeq" id="WP_017637485.1">
    <property type="nucleotide sequence ID" value="NZ_JAUOQO010000002.1"/>
</dbReference>
<organism evidence="2 3">
    <name type="scientific">Staphylococcus pasteuri_A</name>
    <dbReference type="NCBI Taxonomy" id="3062664"/>
    <lineage>
        <taxon>Bacteria</taxon>
        <taxon>Bacillati</taxon>
        <taxon>Bacillota</taxon>
        <taxon>Bacilli</taxon>
        <taxon>Bacillales</taxon>
        <taxon>Staphylococcaceae</taxon>
        <taxon>Staphylococcus</taxon>
    </lineage>
</organism>
<dbReference type="InterPro" id="IPR000182">
    <property type="entry name" value="GNAT_dom"/>
</dbReference>
<dbReference type="EMBL" id="JAUOQO010000002">
    <property type="protein sequence ID" value="MDO6572912.1"/>
    <property type="molecule type" value="Genomic_DNA"/>
</dbReference>
<sequence length="163" mass="18850">MNNIRLLTLDDLEIYKSLLSGEHHTYSWDRYYLDHVSDDILTKLLSSEFPFINVYGAFENDVLVATATLSQMRQVGKQHKAVINNNFVKDNDEVINRELINYIIEIASQKDLETILTSVTSNNISAKVFFTSLGFENLGFEKNATKIGEDYFDEHWLTYNLKN</sequence>
<dbReference type="GO" id="GO:0016747">
    <property type="term" value="F:acyltransferase activity, transferring groups other than amino-acyl groups"/>
    <property type="evidence" value="ECO:0007669"/>
    <property type="project" value="InterPro"/>
</dbReference>
<keyword evidence="3" id="KW-1185">Reference proteome</keyword>
<dbReference type="GeneID" id="72470927"/>
<dbReference type="Proteomes" id="UP001170310">
    <property type="component" value="Unassembled WGS sequence"/>
</dbReference>
<dbReference type="SUPFAM" id="SSF55729">
    <property type="entry name" value="Acyl-CoA N-acyltransferases (Nat)"/>
    <property type="match status" value="1"/>
</dbReference>
<dbReference type="Gene3D" id="3.40.630.30">
    <property type="match status" value="1"/>
</dbReference>
<dbReference type="AlphaFoldDB" id="A0AAW7YRX5"/>
<dbReference type="Pfam" id="PF13420">
    <property type="entry name" value="Acetyltransf_4"/>
    <property type="match status" value="1"/>
</dbReference>
<reference evidence="2" key="1">
    <citation type="submission" date="2023-07" db="EMBL/GenBank/DDBJ databases">
        <title>Genome content predicts the carbon catabolic preferences of heterotrophic bacteria.</title>
        <authorList>
            <person name="Gralka M."/>
        </authorList>
    </citation>
    <scope>NUCLEOTIDE SEQUENCE</scope>
    <source>
        <strain evidence="2">E2R20</strain>
    </source>
</reference>
<evidence type="ECO:0000313" key="2">
    <source>
        <dbReference type="EMBL" id="MDO6572912.1"/>
    </source>
</evidence>
<evidence type="ECO:0000313" key="3">
    <source>
        <dbReference type="Proteomes" id="UP001170310"/>
    </source>
</evidence>
<comment type="caution">
    <text evidence="2">The sequence shown here is derived from an EMBL/GenBank/DDBJ whole genome shotgun (WGS) entry which is preliminary data.</text>
</comment>
<feature type="domain" description="N-acetyltransferase" evidence="1">
    <location>
        <begin position="2"/>
        <end position="158"/>
    </location>
</feature>
<name>A0AAW7YRX5_9STAP</name>
<evidence type="ECO:0000259" key="1">
    <source>
        <dbReference type="PROSITE" id="PS51186"/>
    </source>
</evidence>
<accession>A0AAW7YRX5</accession>
<dbReference type="InterPro" id="IPR016181">
    <property type="entry name" value="Acyl_CoA_acyltransferase"/>
</dbReference>
<keyword evidence="2" id="KW-0808">Transferase</keyword>
<gene>
    <name evidence="2" type="ORF">Q4528_01950</name>
</gene>
<keyword evidence="2" id="KW-0012">Acyltransferase</keyword>
<dbReference type="EC" id="2.3.1.-" evidence="2"/>
<protein>
    <submittedName>
        <fullName evidence="2">GNAT family N-acetyltransferase</fullName>
        <ecNumber evidence="2">2.3.1.-</ecNumber>
    </submittedName>
</protein>
<proteinExistence type="predicted"/>